<dbReference type="Proteomes" id="UP000053328">
    <property type="component" value="Unassembled WGS sequence"/>
</dbReference>
<feature type="compositionally biased region" description="Polar residues" evidence="1">
    <location>
        <begin position="62"/>
        <end position="72"/>
    </location>
</feature>
<dbReference type="Pfam" id="PF20233">
    <property type="entry name" value="DUF6590"/>
    <property type="match status" value="1"/>
</dbReference>
<dbReference type="Pfam" id="PF08565">
    <property type="entry name" value="CDC37_M"/>
    <property type="match status" value="1"/>
</dbReference>
<keyword evidence="5" id="KW-1185">Reference proteome</keyword>
<feature type="domain" description="DUF6590" evidence="3">
    <location>
        <begin position="417"/>
        <end position="566"/>
    </location>
</feature>
<dbReference type="VEuPathDB" id="FungiDB:PV08_03644"/>
<proteinExistence type="predicted"/>
<evidence type="ECO:0000256" key="1">
    <source>
        <dbReference type="SAM" id="MobiDB-lite"/>
    </source>
</evidence>
<feature type="compositionally biased region" description="Polar residues" evidence="1">
    <location>
        <begin position="134"/>
        <end position="154"/>
    </location>
</feature>
<dbReference type="InterPro" id="IPR013874">
    <property type="entry name" value="Cdc37_Hsp90-bd"/>
</dbReference>
<accession>A0A0D2C6Z4</accession>
<organism evidence="4 5">
    <name type="scientific">Exophiala spinifera</name>
    <dbReference type="NCBI Taxonomy" id="91928"/>
    <lineage>
        <taxon>Eukaryota</taxon>
        <taxon>Fungi</taxon>
        <taxon>Dikarya</taxon>
        <taxon>Ascomycota</taxon>
        <taxon>Pezizomycotina</taxon>
        <taxon>Eurotiomycetes</taxon>
        <taxon>Chaetothyriomycetidae</taxon>
        <taxon>Chaetothyriales</taxon>
        <taxon>Herpotrichiellaceae</taxon>
        <taxon>Exophiala</taxon>
    </lineage>
</organism>
<feature type="compositionally biased region" description="Basic and acidic residues" evidence="1">
    <location>
        <begin position="43"/>
        <end position="58"/>
    </location>
</feature>
<feature type="domain" description="Cdc37 Hsp90 binding" evidence="2">
    <location>
        <begin position="167"/>
        <end position="264"/>
    </location>
</feature>
<dbReference type="OrthoDB" id="3559580at2759"/>
<feature type="compositionally biased region" description="Polar residues" evidence="1">
    <location>
        <begin position="314"/>
        <end position="325"/>
    </location>
</feature>
<dbReference type="InterPro" id="IPR046497">
    <property type="entry name" value="DUF6590"/>
</dbReference>
<feature type="compositionally biased region" description="Low complexity" evidence="1">
    <location>
        <begin position="289"/>
        <end position="306"/>
    </location>
</feature>
<sequence>MSLVWHEPNPLCSQDDRRHETSYYPSPPQDRTYTLARGNDSSRATDRYHWDSSRRDAGETGSRMTNPSNTFPVRSRNYPYETERQQYEELAPENRSSTHGEAARRRYTSSTRSSDDRSKTRAPYDERLRGEDLTTGSRQSRTVQTSNASSTTDSGAAAFGLRGDILEFVNIPLGRFASMRDFIDSHPNILRANLQTLLEAASRAKSANNITVAKRCIQRIVLIRACKDEALARDRYFQKLTRQDSSEFKKFHQACDHLEERLDSETQPRQETQATNTGYPASAQYSYQTTRPPTSFPASASTSTRPSLDRYDSRNSTQAFRQQQDTVDDMEDPEDPEDPGSNDRLPQTTGTFYSMRPDTNPTQRERGLSVRRRQNQYPPTADGGRNAQFRTDNTADAEPGTSRLDSRYKLRTGRDCRSFFVAGRVISIIHYSSMGAQSPSSQTPILDQYGDPIHSGPRRMIIVQPRQGYSVCVPISSHGRRGIGSKKLNQREQQAHAIVYPEGTEVPSSLDGEPEFEKQPIAVRLCGDQTLNQFSRIHFGKYHTVEHNVKVMDVGRVSKESMPAFDAYCRQELLRG</sequence>
<dbReference type="RefSeq" id="XP_016239565.1">
    <property type="nucleotide sequence ID" value="XM_016377995.1"/>
</dbReference>
<protein>
    <submittedName>
        <fullName evidence="4">Uncharacterized protein</fullName>
    </submittedName>
</protein>
<evidence type="ECO:0000259" key="2">
    <source>
        <dbReference type="Pfam" id="PF08565"/>
    </source>
</evidence>
<reference evidence="4 5" key="1">
    <citation type="submission" date="2015-01" db="EMBL/GenBank/DDBJ databases">
        <title>The Genome Sequence of Exophiala spinifera CBS89968.</title>
        <authorList>
            <consortium name="The Broad Institute Genomics Platform"/>
            <person name="Cuomo C."/>
            <person name="de Hoog S."/>
            <person name="Gorbushina A."/>
            <person name="Stielow B."/>
            <person name="Teixiera M."/>
            <person name="Abouelleil A."/>
            <person name="Chapman S.B."/>
            <person name="Priest M."/>
            <person name="Young S.K."/>
            <person name="Wortman J."/>
            <person name="Nusbaum C."/>
            <person name="Birren B."/>
        </authorList>
    </citation>
    <scope>NUCLEOTIDE SEQUENCE [LARGE SCALE GENOMIC DNA]</scope>
    <source>
        <strain evidence="4 5">CBS 89968</strain>
    </source>
</reference>
<evidence type="ECO:0000313" key="5">
    <source>
        <dbReference type="Proteomes" id="UP000053328"/>
    </source>
</evidence>
<dbReference type="PANTHER" id="PTHR35391">
    <property type="entry name" value="C2H2-TYPE DOMAIN-CONTAINING PROTEIN-RELATED"/>
    <property type="match status" value="1"/>
</dbReference>
<dbReference type="AlphaFoldDB" id="A0A0D2C6Z4"/>
<feature type="compositionally biased region" description="Polar residues" evidence="1">
    <location>
        <begin position="344"/>
        <end position="362"/>
    </location>
</feature>
<dbReference type="HOGENOM" id="CLU_029858_0_0_1"/>
<feature type="compositionally biased region" description="Basic and acidic residues" evidence="1">
    <location>
        <begin position="113"/>
        <end position="132"/>
    </location>
</feature>
<name>A0A0D2C6Z4_9EURO</name>
<gene>
    <name evidence="4" type="ORF">PV08_03644</name>
</gene>
<feature type="region of interest" description="Disordered" evidence="1">
    <location>
        <begin position="260"/>
        <end position="404"/>
    </location>
</feature>
<dbReference type="STRING" id="91928.A0A0D2C6Z4"/>
<feature type="region of interest" description="Disordered" evidence="1">
    <location>
        <begin position="1"/>
        <end position="154"/>
    </location>
</feature>
<feature type="compositionally biased region" description="Acidic residues" evidence="1">
    <location>
        <begin position="326"/>
        <end position="340"/>
    </location>
</feature>
<dbReference type="EMBL" id="KN847493">
    <property type="protein sequence ID" value="KIW19349.1"/>
    <property type="molecule type" value="Genomic_DNA"/>
</dbReference>
<evidence type="ECO:0000313" key="4">
    <source>
        <dbReference type="EMBL" id="KIW19349.1"/>
    </source>
</evidence>
<evidence type="ECO:0000259" key="3">
    <source>
        <dbReference type="Pfam" id="PF20233"/>
    </source>
</evidence>
<feature type="compositionally biased region" description="Polar residues" evidence="1">
    <location>
        <begin position="269"/>
        <end position="288"/>
    </location>
</feature>
<dbReference type="GeneID" id="27330727"/>
<dbReference type="PANTHER" id="PTHR35391:SF5">
    <property type="entry name" value="DUF6590 DOMAIN-CONTAINING PROTEIN"/>
    <property type="match status" value="1"/>
</dbReference>